<dbReference type="EMBL" id="BAAAYG010000002">
    <property type="protein sequence ID" value="GAA3279068.1"/>
    <property type="molecule type" value="Genomic_DNA"/>
</dbReference>
<sequence>MPEPAHPERPSPTATVEPPDAAGPSAPSASPRGVPMPDDGPRHRMLETDRCAGWLGAEVLLAEPGRARLAMTLRPEMTNGFAIAHGGMIFALADTCFAMACNHPDQDDGTVTVASGADITFLRATRPGDELVAEAVEVARTGRSGVFDVTVTCDDEPVAVFRGRSRTVPAPSAAPADPADPAGPAGPAGADRTAQTPGEK</sequence>
<dbReference type="CDD" id="cd03443">
    <property type="entry name" value="PaaI_thioesterase"/>
    <property type="match status" value="1"/>
</dbReference>
<comment type="caution">
    <text evidence="4">The sequence shown here is derived from an EMBL/GenBank/DDBJ whole genome shotgun (WGS) entry which is preliminary data.</text>
</comment>
<evidence type="ECO:0000259" key="3">
    <source>
        <dbReference type="Pfam" id="PF03061"/>
    </source>
</evidence>
<feature type="region of interest" description="Disordered" evidence="2">
    <location>
        <begin position="162"/>
        <end position="200"/>
    </location>
</feature>
<dbReference type="PANTHER" id="PTHR42856">
    <property type="entry name" value="ACYL-COENZYME A THIOESTERASE PAAI"/>
    <property type="match status" value="1"/>
</dbReference>
<accession>A0ABP6R6V4</accession>
<organism evidence="4 5">
    <name type="scientific">Nesterenkonia halobia</name>
    <dbReference type="NCBI Taxonomy" id="37922"/>
    <lineage>
        <taxon>Bacteria</taxon>
        <taxon>Bacillati</taxon>
        <taxon>Actinomycetota</taxon>
        <taxon>Actinomycetes</taxon>
        <taxon>Micrococcales</taxon>
        <taxon>Micrococcaceae</taxon>
        <taxon>Nesterenkonia</taxon>
    </lineage>
</organism>
<dbReference type="PANTHER" id="PTHR42856:SF1">
    <property type="entry name" value="ACYL-COENZYME A THIOESTERASE PAAI"/>
    <property type="match status" value="1"/>
</dbReference>
<name>A0ABP6R6V4_9MICC</name>
<feature type="domain" description="Thioesterase" evidence="3">
    <location>
        <begin position="83"/>
        <end position="158"/>
    </location>
</feature>
<feature type="compositionally biased region" description="Low complexity" evidence="2">
    <location>
        <begin position="18"/>
        <end position="31"/>
    </location>
</feature>
<dbReference type="NCBIfam" id="TIGR00369">
    <property type="entry name" value="unchar_dom_1"/>
    <property type="match status" value="1"/>
</dbReference>
<keyword evidence="1" id="KW-0378">Hydrolase</keyword>
<dbReference type="InterPro" id="IPR029069">
    <property type="entry name" value="HotDog_dom_sf"/>
</dbReference>
<dbReference type="Gene3D" id="3.10.129.10">
    <property type="entry name" value="Hotdog Thioesterase"/>
    <property type="match status" value="1"/>
</dbReference>
<dbReference type="Proteomes" id="UP001501736">
    <property type="component" value="Unassembled WGS sequence"/>
</dbReference>
<feature type="region of interest" description="Disordered" evidence="2">
    <location>
        <begin position="1"/>
        <end position="45"/>
    </location>
</feature>
<dbReference type="InterPro" id="IPR052723">
    <property type="entry name" value="Acyl-CoA_thioesterase_PaaI"/>
</dbReference>
<proteinExistence type="predicted"/>
<reference evidence="5" key="1">
    <citation type="journal article" date="2019" name="Int. J. Syst. Evol. Microbiol.">
        <title>The Global Catalogue of Microorganisms (GCM) 10K type strain sequencing project: providing services to taxonomists for standard genome sequencing and annotation.</title>
        <authorList>
            <consortium name="The Broad Institute Genomics Platform"/>
            <consortium name="The Broad Institute Genome Sequencing Center for Infectious Disease"/>
            <person name="Wu L."/>
            <person name="Ma J."/>
        </authorList>
    </citation>
    <scope>NUCLEOTIDE SEQUENCE [LARGE SCALE GENOMIC DNA]</scope>
    <source>
        <strain evidence="5">JCM 11483</strain>
    </source>
</reference>
<protein>
    <recommendedName>
        <fullName evidence="3">Thioesterase domain-containing protein</fullName>
    </recommendedName>
</protein>
<dbReference type="Pfam" id="PF03061">
    <property type="entry name" value="4HBT"/>
    <property type="match status" value="1"/>
</dbReference>
<dbReference type="SUPFAM" id="SSF54637">
    <property type="entry name" value="Thioesterase/thiol ester dehydrase-isomerase"/>
    <property type="match status" value="1"/>
</dbReference>
<dbReference type="InterPro" id="IPR003736">
    <property type="entry name" value="PAAI_dom"/>
</dbReference>
<evidence type="ECO:0000313" key="5">
    <source>
        <dbReference type="Proteomes" id="UP001501736"/>
    </source>
</evidence>
<feature type="compositionally biased region" description="Low complexity" evidence="2">
    <location>
        <begin position="169"/>
        <end position="191"/>
    </location>
</feature>
<dbReference type="RefSeq" id="WP_344717312.1">
    <property type="nucleotide sequence ID" value="NZ_BAAAYG010000002.1"/>
</dbReference>
<dbReference type="InterPro" id="IPR006683">
    <property type="entry name" value="Thioestr_dom"/>
</dbReference>
<keyword evidence="5" id="KW-1185">Reference proteome</keyword>
<evidence type="ECO:0000256" key="1">
    <source>
        <dbReference type="ARBA" id="ARBA00022801"/>
    </source>
</evidence>
<gene>
    <name evidence="4" type="ORF">GCM10020260_01810</name>
</gene>
<evidence type="ECO:0000256" key="2">
    <source>
        <dbReference type="SAM" id="MobiDB-lite"/>
    </source>
</evidence>
<evidence type="ECO:0000313" key="4">
    <source>
        <dbReference type="EMBL" id="GAA3279068.1"/>
    </source>
</evidence>